<dbReference type="RefSeq" id="XP_031749012.1">
    <property type="nucleotide sequence ID" value="XM_031893152.1"/>
</dbReference>
<comment type="similarity">
    <text evidence="7">Belongs to the TRAFAC class dynamin-like GTPase superfamily. GB1/RHD3 GTPase family.</text>
</comment>
<dbReference type="AGR" id="Xenbase:XB-GENE-5960850"/>
<feature type="region of interest" description="Disordered" evidence="8">
    <location>
        <begin position="593"/>
        <end position="621"/>
    </location>
</feature>
<keyword evidence="4" id="KW-0862">Zinc</keyword>
<sequence>MGGSSSKQPSMPREGAASFHKLEEDITCSVCLSELTDPVSITCGHTFCRNCIVSYWATPQIWGYRCPECRKVCPRDQLIPVHRLKNLVTNVQLVVREEQAKKETPPCAIPLVYTDSRGQLQTDEAAVQSCFLSSDVSNCPVVLICMIGEKRRGKSFLLNYILRALSCQERDEPISLGGEDEPLSGFEWRAGTESITKGIWIWNKPFVLERNGEKMAVFVLDTEGSLDIESSRDISIKLSALSMILSSYLIFNVNSSLKTTELDYLEMYLYVAELAGKSFDLQYLQHLDILIRDWHDSLNCQRGDAQSYINRETENLRKASRYPFVLDTLRSPSVGCCLLPHPGKRLLGDSQGSLSDMDEDFKNHLGNYITDLVRGIWRHVKTDIHGEKVTCAQLEGKLKEFVGLLQKEQYSFASPLEMFFTFENRKNMSSVKREFLNHLDNLAPASSSPFKILGVTPSKMKGRTSEAAAHFLAVYEESIKGDDSQGRQLLMEEMESILREAEDKFNDEYSKRFKKCAIGIGCAIGGGVLSLAGGVVGAAVAGTVLAAEAVALVGSTTAAVITGAVGGTVTLGAIGTGVGAGVGAGVGGAIANRKTEAEQQTTEEGGDGSGTDSQQLVAPKK</sequence>
<evidence type="ECO:0000256" key="4">
    <source>
        <dbReference type="ARBA" id="ARBA00022833"/>
    </source>
</evidence>
<evidence type="ECO:0000256" key="6">
    <source>
        <dbReference type="PROSITE-ProRule" id="PRU00175"/>
    </source>
</evidence>
<dbReference type="GO" id="GO:0008270">
    <property type="term" value="F:zinc ion binding"/>
    <property type="evidence" value="ECO:0007669"/>
    <property type="project" value="UniProtKB-KW"/>
</dbReference>
<reference evidence="11" key="2">
    <citation type="submission" date="2011-06" db="UniProtKB">
        <authorList>
            <consortium name="Ensembl"/>
        </authorList>
    </citation>
    <scope>IDENTIFICATION</scope>
</reference>
<evidence type="ECO:0000256" key="1">
    <source>
        <dbReference type="ARBA" id="ARBA00022723"/>
    </source>
</evidence>
<dbReference type="OrthoDB" id="6270329at2759"/>
<dbReference type="InterPro" id="IPR017907">
    <property type="entry name" value="Znf_RING_CS"/>
</dbReference>
<dbReference type="GO" id="GO:0003924">
    <property type="term" value="F:GTPase activity"/>
    <property type="evidence" value="ECO:0000318"/>
    <property type="project" value="GO_Central"/>
</dbReference>
<feature type="domain" description="GB1/RHD3-type G" evidence="10">
    <location>
        <begin position="138"/>
        <end position="381"/>
    </location>
</feature>
<dbReference type="InterPro" id="IPR015894">
    <property type="entry name" value="Guanylate-bd_N"/>
</dbReference>
<dbReference type="eggNOG" id="KOG2177">
    <property type="taxonomic scope" value="Eukaryota"/>
</dbReference>
<keyword evidence="5" id="KW-0342">GTP-binding</keyword>
<dbReference type="Gene3D" id="3.30.40.10">
    <property type="entry name" value="Zinc/RING finger domain, C3HC4 (zinc finger)"/>
    <property type="match status" value="1"/>
</dbReference>
<dbReference type="Ensembl" id="ENSXETT00000108854">
    <property type="protein sequence ID" value="ENSXETP00000112390"/>
    <property type="gene ID" value="ENSXETG00000022993"/>
</dbReference>
<name>F7DSK6_XENTR</name>
<evidence type="ECO:0000313" key="12">
    <source>
        <dbReference type="Proteomes" id="UP000008143"/>
    </source>
</evidence>
<dbReference type="Ensembl" id="ENSXETT00000112295">
    <property type="protein sequence ID" value="ENSXETP00000115453"/>
    <property type="gene ID" value="ENSXETG00000022993"/>
</dbReference>
<evidence type="ECO:0000313" key="14">
    <source>
        <dbReference type="Xenbase" id="XB-GENE-5960850"/>
    </source>
</evidence>
<dbReference type="AlphaFoldDB" id="F7DSK6"/>
<keyword evidence="3 6" id="KW-0863">Zinc-finger</keyword>
<dbReference type="Xenbase" id="XB-GENE-5960850">
    <property type="gene designation" value="rnf112"/>
</dbReference>
<dbReference type="Ensembl" id="ENSXETT00000120088">
    <property type="protein sequence ID" value="ENSXETP00000107664"/>
    <property type="gene ID" value="ENSXETG00000022993"/>
</dbReference>
<evidence type="ECO:0000256" key="7">
    <source>
        <dbReference type="PROSITE-ProRule" id="PRU01052"/>
    </source>
</evidence>
<evidence type="ECO:0000259" key="9">
    <source>
        <dbReference type="PROSITE" id="PS50089"/>
    </source>
</evidence>
<dbReference type="HOGENOM" id="CLU_034812_0_0_1"/>
<dbReference type="Pfam" id="PF02263">
    <property type="entry name" value="GBP"/>
    <property type="match status" value="1"/>
</dbReference>
<keyword evidence="2" id="KW-0547">Nucleotide-binding</keyword>
<dbReference type="Ensembl" id="ENSXETT00000114843">
    <property type="protein sequence ID" value="ENSXETP00000108587"/>
    <property type="gene ID" value="ENSXETG00000022993"/>
</dbReference>
<evidence type="ECO:0000256" key="8">
    <source>
        <dbReference type="SAM" id="MobiDB-lite"/>
    </source>
</evidence>
<dbReference type="OMA" id="QQDMATK"/>
<dbReference type="Ensembl" id="ENSXETT00000118140">
    <property type="protein sequence ID" value="ENSXETP00000107393"/>
    <property type="gene ID" value="ENSXETG00000022993"/>
</dbReference>
<dbReference type="Proteomes" id="UP000008143">
    <property type="component" value="Chromosome 9"/>
</dbReference>
<organism evidence="11">
    <name type="scientific">Xenopus tropicalis</name>
    <name type="common">Western clawed frog</name>
    <name type="synonym">Silurana tropicalis</name>
    <dbReference type="NCBI Taxonomy" id="8364"/>
    <lineage>
        <taxon>Eukaryota</taxon>
        <taxon>Metazoa</taxon>
        <taxon>Chordata</taxon>
        <taxon>Craniata</taxon>
        <taxon>Vertebrata</taxon>
        <taxon>Euteleostomi</taxon>
        <taxon>Amphibia</taxon>
        <taxon>Batrachia</taxon>
        <taxon>Anura</taxon>
        <taxon>Pipoidea</taxon>
        <taxon>Pipidae</taxon>
        <taxon>Xenopodinae</taxon>
        <taxon>Xenopus</taxon>
        <taxon>Silurana</taxon>
    </lineage>
</organism>
<feature type="domain" description="RING-type" evidence="9">
    <location>
        <begin position="28"/>
        <end position="70"/>
    </location>
</feature>
<evidence type="ECO:0000256" key="3">
    <source>
        <dbReference type="ARBA" id="ARBA00022771"/>
    </source>
</evidence>
<dbReference type="InterPro" id="IPR001841">
    <property type="entry name" value="Znf_RING"/>
</dbReference>
<keyword evidence="12" id="KW-1185">Reference proteome</keyword>
<evidence type="ECO:0000313" key="13">
    <source>
        <dbReference type="RefSeq" id="XP_031749012.1"/>
    </source>
</evidence>
<dbReference type="GO" id="GO:0007029">
    <property type="term" value="P:endoplasmic reticulum organization"/>
    <property type="evidence" value="ECO:0000318"/>
    <property type="project" value="GO_Central"/>
</dbReference>
<reference evidence="13" key="3">
    <citation type="submission" date="2025-04" db="UniProtKB">
        <authorList>
            <consortium name="RefSeq"/>
        </authorList>
    </citation>
    <scope>IDENTIFICATION</scope>
    <source>
        <strain evidence="13">Nigerian</strain>
        <tissue evidence="13">Liver and blood</tissue>
    </source>
</reference>
<keyword evidence="1" id="KW-0479">Metal-binding</keyword>
<dbReference type="KEGG" id="xtr:100492292"/>
<evidence type="ECO:0000256" key="2">
    <source>
        <dbReference type="ARBA" id="ARBA00022741"/>
    </source>
</evidence>
<dbReference type="PROSITE" id="PS50089">
    <property type="entry name" value="ZF_RING_2"/>
    <property type="match status" value="1"/>
</dbReference>
<dbReference type="PROSITE" id="PS00518">
    <property type="entry name" value="ZF_RING_1"/>
    <property type="match status" value="1"/>
</dbReference>
<reference evidence="11" key="1">
    <citation type="journal article" date="2010" name="Science">
        <title>The genome of the Western clawed frog Xenopus tropicalis.</title>
        <authorList>
            <person name="Hellsten U."/>
            <person name="Harland R.M."/>
            <person name="Gilchrist M.J."/>
            <person name="Hendrix D."/>
            <person name="Jurka J."/>
            <person name="Kapitonov V."/>
            <person name="Ovcharenko I."/>
            <person name="Putnam N.H."/>
            <person name="Shu S."/>
            <person name="Taher L."/>
            <person name="Blitz I.L."/>
            <person name="Blumberg B."/>
            <person name="Dichmann D.S."/>
            <person name="Dubchak I."/>
            <person name="Amaya E."/>
            <person name="Detter J.C."/>
            <person name="Fletcher R."/>
            <person name="Gerhard D.S."/>
            <person name="Goodstein D."/>
            <person name="Graves T."/>
            <person name="Grigoriev I.V."/>
            <person name="Grimwood J."/>
            <person name="Kawashima T."/>
            <person name="Lindquist E."/>
            <person name="Lucas S.M."/>
            <person name="Mead P.E."/>
            <person name="Mitros T."/>
            <person name="Ogino H."/>
            <person name="Ohta Y."/>
            <person name="Poliakov A.V."/>
            <person name="Pollet N."/>
            <person name="Robert J."/>
            <person name="Salamov A."/>
            <person name="Sater A.K."/>
            <person name="Schmutz J."/>
            <person name="Terry A."/>
            <person name="Vize P.D."/>
            <person name="Warren W.C."/>
            <person name="Wells D."/>
            <person name="Wills A."/>
            <person name="Wilson R.K."/>
            <person name="Zimmerman L.B."/>
            <person name="Zorn A.M."/>
            <person name="Grainger R."/>
            <person name="Grammer T."/>
            <person name="Khokha M.K."/>
            <person name="Richardson P.M."/>
            <person name="Rokhsar D.S."/>
        </authorList>
    </citation>
    <scope>NUCLEOTIDE SEQUENCE [LARGE SCALE GENOMIC DNA]</scope>
    <source>
        <strain evidence="11">Nigerian</strain>
    </source>
</reference>
<dbReference type="Ensembl" id="ENSXETT00000110469">
    <property type="protein sequence ID" value="ENSXETP00000111713"/>
    <property type="gene ID" value="ENSXETG00000022993"/>
</dbReference>
<dbReference type="InterPro" id="IPR030386">
    <property type="entry name" value="G_GB1_RHD3_dom"/>
</dbReference>
<dbReference type="FunFam" id="3.30.40.10:FF:001361">
    <property type="entry name" value="Ring finger protein 112, gene 1"/>
    <property type="match status" value="1"/>
</dbReference>
<accession>F7DSK6</accession>
<evidence type="ECO:0000313" key="11">
    <source>
        <dbReference type="Ensembl" id="ENSXETP00000049732"/>
    </source>
</evidence>
<dbReference type="FunFam" id="3.40.50.300:FF:003482">
    <property type="entry name" value="Ring finger protein 112, gene 2"/>
    <property type="match status" value="1"/>
</dbReference>
<protein>
    <submittedName>
        <fullName evidence="11 13">RING finger protein 112</fullName>
    </submittedName>
</protein>
<gene>
    <name evidence="14" type="primary">rnf112</name>
    <name evidence="11 13" type="synonym">rnf112.1</name>
</gene>
<dbReference type="InterPro" id="IPR027417">
    <property type="entry name" value="P-loop_NTPase"/>
</dbReference>
<dbReference type="SMART" id="SM00184">
    <property type="entry name" value="RING"/>
    <property type="match status" value="1"/>
</dbReference>
<dbReference type="SUPFAM" id="SSF57850">
    <property type="entry name" value="RING/U-box"/>
    <property type="match status" value="1"/>
</dbReference>
<proteinExistence type="inferred from homology"/>
<dbReference type="PROSITE" id="PS51715">
    <property type="entry name" value="G_GB1_RHD3"/>
    <property type="match status" value="1"/>
</dbReference>
<dbReference type="eggNOG" id="KOG2037">
    <property type="taxonomic scope" value="Eukaryota"/>
</dbReference>
<evidence type="ECO:0000259" key="10">
    <source>
        <dbReference type="PROSITE" id="PS51715"/>
    </source>
</evidence>
<dbReference type="Ensembl" id="ENSXETT00000110945">
    <property type="protein sequence ID" value="ENSXETP00000110553"/>
    <property type="gene ID" value="ENSXETG00000022993"/>
</dbReference>
<dbReference type="SUPFAM" id="SSF52540">
    <property type="entry name" value="P-loop containing nucleoside triphosphate hydrolases"/>
    <property type="match status" value="1"/>
</dbReference>
<dbReference type="Pfam" id="PF15227">
    <property type="entry name" value="zf-C3HC4_4"/>
    <property type="match status" value="1"/>
</dbReference>
<dbReference type="Gene3D" id="3.40.50.300">
    <property type="entry name" value="P-loop containing nucleotide triphosphate hydrolases"/>
    <property type="match status" value="1"/>
</dbReference>
<dbReference type="PANTHER" id="PTHR10751">
    <property type="entry name" value="GUANYLATE BINDING PROTEIN"/>
    <property type="match status" value="1"/>
</dbReference>
<dbReference type="Ensembl" id="ENSXETT00000110852">
    <property type="protein sequence ID" value="ENSXETP00000102453"/>
    <property type="gene ID" value="ENSXETG00000022993"/>
</dbReference>
<dbReference type="GO" id="GO:0005525">
    <property type="term" value="F:GTP binding"/>
    <property type="evidence" value="ECO:0000318"/>
    <property type="project" value="GO_Central"/>
</dbReference>
<dbReference type="Ensembl" id="ENSXETT00000049732">
    <property type="protein sequence ID" value="ENSXETP00000049732"/>
    <property type="gene ID" value="ENSXETG00000022993"/>
</dbReference>
<dbReference type="GeneTree" id="ENSGT00940000160153"/>
<dbReference type="Ensembl" id="ENSXETT00000107200">
    <property type="protein sequence ID" value="ENSXETP00000116938"/>
    <property type="gene ID" value="ENSXETG00000022993"/>
</dbReference>
<dbReference type="GO" id="GO:0051260">
    <property type="term" value="P:protein homooligomerization"/>
    <property type="evidence" value="ECO:0000318"/>
    <property type="project" value="GO_Central"/>
</dbReference>
<dbReference type="InterPro" id="IPR013083">
    <property type="entry name" value="Znf_RING/FYVE/PHD"/>
</dbReference>
<dbReference type="Bgee" id="ENSXETG00000022993">
    <property type="expression patterns" value="Expressed in 4-cell stage embryo and 14 other cell types or tissues"/>
</dbReference>
<evidence type="ECO:0000256" key="5">
    <source>
        <dbReference type="ARBA" id="ARBA00023134"/>
    </source>
</evidence>